<name>A0A9P6K241_9FUNG</name>
<feature type="region of interest" description="Disordered" evidence="1">
    <location>
        <begin position="575"/>
        <end position="625"/>
    </location>
</feature>
<evidence type="ECO:0000256" key="1">
    <source>
        <dbReference type="SAM" id="MobiDB-lite"/>
    </source>
</evidence>
<feature type="region of interest" description="Disordered" evidence="1">
    <location>
        <begin position="58"/>
        <end position="79"/>
    </location>
</feature>
<dbReference type="EMBL" id="JAAAXW010000116">
    <property type="protein sequence ID" value="KAF9543319.1"/>
    <property type="molecule type" value="Genomic_DNA"/>
</dbReference>
<protein>
    <submittedName>
        <fullName evidence="2">Uncharacterized protein</fullName>
    </submittedName>
</protein>
<dbReference type="Proteomes" id="UP000723463">
    <property type="component" value="Unassembled WGS sequence"/>
</dbReference>
<reference evidence="2" key="1">
    <citation type="journal article" date="2020" name="Fungal Divers.">
        <title>Resolving the Mortierellaceae phylogeny through synthesis of multi-gene phylogenetics and phylogenomics.</title>
        <authorList>
            <person name="Vandepol N."/>
            <person name="Liber J."/>
            <person name="Desiro A."/>
            <person name="Na H."/>
            <person name="Kennedy M."/>
            <person name="Barry K."/>
            <person name="Grigoriev I.V."/>
            <person name="Miller A.N."/>
            <person name="O'Donnell K."/>
            <person name="Stajich J.E."/>
            <person name="Bonito G."/>
        </authorList>
    </citation>
    <scope>NUCLEOTIDE SEQUENCE</scope>
    <source>
        <strain evidence="2">NRRL 2591</strain>
    </source>
</reference>
<organism evidence="2 3">
    <name type="scientific">Mortierella hygrophila</name>
    <dbReference type="NCBI Taxonomy" id="979708"/>
    <lineage>
        <taxon>Eukaryota</taxon>
        <taxon>Fungi</taxon>
        <taxon>Fungi incertae sedis</taxon>
        <taxon>Mucoromycota</taxon>
        <taxon>Mortierellomycotina</taxon>
        <taxon>Mortierellomycetes</taxon>
        <taxon>Mortierellales</taxon>
        <taxon>Mortierellaceae</taxon>
        <taxon>Mortierella</taxon>
    </lineage>
</organism>
<comment type="caution">
    <text evidence="2">The sequence shown here is derived from an EMBL/GenBank/DDBJ whole genome shotgun (WGS) entry which is preliminary data.</text>
</comment>
<proteinExistence type="predicted"/>
<sequence length="1299" mass="142339">MEVEKDKNLTLDTLEVLLNPGLIKTKLSSLSRSQSYNQGRRLLQDLLSIARFGTPTIGLPESTANNRSDDRISGTSDDQQTMRLSERQDMLLAQACKVFFLASLSLDDIIQQVPQQNQLCLLTAMMLFSQKAGADTSTFGILEEPWDALTLFQRWIVRSRVAGTETSGLDLGDTKLHVTALETKLQALSKVTDSPRVHSTRCQMSSELGQYYCWNGQYHEAIKHLEQCNNAHSSHTPSEPTCQLDEGRSSALLKLAHLAVGNSLPDPKESLLTRVKAMEREQRLDDLIDEFRKDNVSKTLPYIWRQRLLWNVVNQSDYEIGAFLALYNALYRLGDPCEMLLEIPDPILRFLRGVVFESGHEPDAYLSSSIFEDIMDVIVETKTALIEEAPTDGDKVVEEKITTFVSQFCGTVGHLLCYDAAWKSGLLPPTQSDWSHAWDMYSALVTRVPSIPRAASNDPAKRLAEQLSLIVEYQHPADVEKYLMKDGLAPFTSGLVTLALSVQACKRDRCLDSALFLQSCERFLGNQQMVPMNIAYNRLQAELGKQVAVTQFGIMIQDYETSRERRLLARLEQRINGSPGAGGASGTSKGPVAPTNQRGQADDDKMDVDVPQLPDSSEPSVVPSKDEEKIVEGLCQLLFEYLQTFGPLDQKLQLHALAICINHKKWAFISDYCRAAVERLEKYMCPAMFLVYSVLGPLSAILNVSQTVLGVDFRDIAVAGCLDAIFSSDMDPIKINRMAALDMIQGLLLHAAEPLSHNSTPMQGQQPTMNPHGVPAGESLSDFAVILELFSMVRTRGVIDVFSALLAGALSSLLPERAKLTLSEFGYFALFTTSLDCVNSWTDSRIKIIAMLSSREAGTAVEAVPGAAQGFSRLLIRLYEQQIRAETDSVTMRMKVEAKAKANLHRLDPTAHFSTLGSVSAMYSTKISGHITRYSLCLTELYHLEGMYQDSLAAFLNACMVASRCFSETERLNRRIWSAYHHGANTSFSPIPPTVASPHAGQTNGYSASPSDPQFLNTFQTLSSLSATNGTTGNNGTGTVGLGVQPLTMDSNGSAPTPPSNSGPLPPTSQTPSQFALKAIESCMHLEEFLAGAVLQQFLPKMDYSQAFRAIGLAHESGMLTFAKGSVIVRSFSNPAPTPSLGSGLLGGGGGGAGGHMAGSGRPIGGHAQSSATLFKPEMKHPICERAVDTLLGRSAIKPVAPFSNIAGSTTWGTHHPATVALSLQGQQFLELMFDLPLLELVSMLCKETKNTEGLLRVQARINSNRMALDSRQPFKDQVYALLQQDVLVRLWSRFARIA</sequence>
<evidence type="ECO:0000313" key="3">
    <source>
        <dbReference type="Proteomes" id="UP000723463"/>
    </source>
</evidence>
<feature type="compositionally biased region" description="Pro residues" evidence="1">
    <location>
        <begin position="1056"/>
        <end position="1069"/>
    </location>
</feature>
<feature type="compositionally biased region" description="Polar residues" evidence="1">
    <location>
        <begin position="1000"/>
        <end position="1010"/>
    </location>
</feature>
<gene>
    <name evidence="2" type="ORF">EC957_000981</name>
</gene>
<keyword evidence="3" id="KW-1185">Reference proteome</keyword>
<feature type="region of interest" description="Disordered" evidence="1">
    <location>
        <begin position="991"/>
        <end position="1010"/>
    </location>
</feature>
<evidence type="ECO:0000313" key="2">
    <source>
        <dbReference type="EMBL" id="KAF9543319.1"/>
    </source>
</evidence>
<feature type="region of interest" description="Disordered" evidence="1">
    <location>
        <begin position="1026"/>
        <end position="1072"/>
    </location>
</feature>
<accession>A0A9P6K241</accession>